<organism evidence="2 3">
    <name type="scientific">Rhodopirellula sallentina SM41</name>
    <dbReference type="NCBI Taxonomy" id="1263870"/>
    <lineage>
        <taxon>Bacteria</taxon>
        <taxon>Pseudomonadati</taxon>
        <taxon>Planctomycetota</taxon>
        <taxon>Planctomycetia</taxon>
        <taxon>Pirellulales</taxon>
        <taxon>Pirellulaceae</taxon>
        <taxon>Rhodopirellula</taxon>
    </lineage>
</organism>
<dbReference type="AlphaFoldDB" id="M5U5V5"/>
<comment type="caution">
    <text evidence="2">The sequence shown here is derived from an EMBL/GenBank/DDBJ whole genome shotgun (WGS) entry which is preliminary data.</text>
</comment>
<name>M5U5V5_9BACT</name>
<dbReference type="PATRIC" id="fig|1263870.3.peg.1809"/>
<dbReference type="Proteomes" id="UP000011885">
    <property type="component" value="Unassembled WGS sequence"/>
</dbReference>
<dbReference type="EMBL" id="ANOH01000120">
    <property type="protein sequence ID" value="EMI56842.1"/>
    <property type="molecule type" value="Genomic_DNA"/>
</dbReference>
<accession>M5U5V5</accession>
<sequence length="68" mass="7207">MKTTDVRISRMIGCCVVAGPKERNVSRPVCHPLGGKLTSGQTPDSDGSLAFNASRRDVIDPPISKSVP</sequence>
<feature type="region of interest" description="Disordered" evidence="1">
    <location>
        <begin position="33"/>
        <end position="68"/>
    </location>
</feature>
<evidence type="ECO:0000256" key="1">
    <source>
        <dbReference type="SAM" id="MobiDB-lite"/>
    </source>
</evidence>
<gene>
    <name evidence="2" type="ORF">RSSM_01688</name>
</gene>
<evidence type="ECO:0000313" key="3">
    <source>
        <dbReference type="Proteomes" id="UP000011885"/>
    </source>
</evidence>
<proteinExistence type="predicted"/>
<keyword evidence="3" id="KW-1185">Reference proteome</keyword>
<evidence type="ECO:0000313" key="2">
    <source>
        <dbReference type="EMBL" id="EMI56842.1"/>
    </source>
</evidence>
<protein>
    <submittedName>
        <fullName evidence="2">Uncharacterized protein</fullName>
    </submittedName>
</protein>
<reference evidence="2 3" key="1">
    <citation type="journal article" date="2013" name="Mar. Genomics">
        <title>Expression of sulfatases in Rhodopirellula baltica and the diversity of sulfatases in the genus Rhodopirellula.</title>
        <authorList>
            <person name="Wegner C.E."/>
            <person name="Richter-Heitmann T."/>
            <person name="Klindworth A."/>
            <person name="Klockow C."/>
            <person name="Richter M."/>
            <person name="Achstetter T."/>
            <person name="Glockner F.O."/>
            <person name="Harder J."/>
        </authorList>
    </citation>
    <scope>NUCLEOTIDE SEQUENCE [LARGE SCALE GENOMIC DNA]</scope>
    <source>
        <strain evidence="2 3">SM41</strain>
    </source>
</reference>